<organism evidence="14 15">
    <name type="scientific">Chrysochromulina tobinii</name>
    <dbReference type="NCBI Taxonomy" id="1460289"/>
    <lineage>
        <taxon>Eukaryota</taxon>
        <taxon>Haptista</taxon>
        <taxon>Haptophyta</taxon>
        <taxon>Prymnesiophyceae</taxon>
        <taxon>Prymnesiales</taxon>
        <taxon>Chrysochromulinaceae</taxon>
        <taxon>Chrysochromulina</taxon>
    </lineage>
</organism>
<proteinExistence type="predicted"/>
<feature type="compositionally biased region" description="Basic and acidic residues" evidence="11">
    <location>
        <begin position="195"/>
        <end position="205"/>
    </location>
</feature>
<comment type="subcellular location">
    <subcellularLocation>
        <location evidence="1">Nucleus</location>
    </subcellularLocation>
</comment>
<dbReference type="PROSITE" id="PS50280">
    <property type="entry name" value="SET"/>
    <property type="match status" value="1"/>
</dbReference>
<dbReference type="EMBL" id="JWZX01002931">
    <property type="protein sequence ID" value="KOO25777.1"/>
    <property type="molecule type" value="Genomic_DNA"/>
</dbReference>
<dbReference type="InterPro" id="IPR003616">
    <property type="entry name" value="Post-SET_dom"/>
</dbReference>
<evidence type="ECO:0000256" key="9">
    <source>
        <dbReference type="ARBA" id="ARBA00047583"/>
    </source>
</evidence>
<comment type="catalytic activity">
    <reaction evidence="8">
        <text>L-lysyl(4)-[histone H3] + 3 S-adenosyl-L-methionine = N(6),N(6),N(6)-trimethyl-L-lysyl(4)-[histone H3] + 3 S-adenosyl-L-homocysteine + 3 H(+)</text>
        <dbReference type="Rhea" id="RHEA:60260"/>
        <dbReference type="Rhea" id="RHEA-COMP:15537"/>
        <dbReference type="Rhea" id="RHEA-COMP:15547"/>
        <dbReference type="ChEBI" id="CHEBI:15378"/>
        <dbReference type="ChEBI" id="CHEBI:29969"/>
        <dbReference type="ChEBI" id="CHEBI:57856"/>
        <dbReference type="ChEBI" id="CHEBI:59789"/>
        <dbReference type="ChEBI" id="CHEBI:61961"/>
        <dbReference type="EC" id="2.1.1.354"/>
    </reaction>
</comment>
<dbReference type="EC" id="2.1.1.354" evidence="2"/>
<dbReference type="Proteomes" id="UP000037460">
    <property type="component" value="Unassembled WGS sequence"/>
</dbReference>
<evidence type="ECO:0000313" key="15">
    <source>
        <dbReference type="Proteomes" id="UP000037460"/>
    </source>
</evidence>
<evidence type="ECO:0000256" key="8">
    <source>
        <dbReference type="ARBA" id="ARBA00047571"/>
    </source>
</evidence>
<dbReference type="AlphaFoldDB" id="A0A0M0JHF5"/>
<protein>
    <recommendedName>
        <fullName evidence="2">[histone H3]-lysine(4) N-trimethyltransferase</fullName>
        <ecNumber evidence="2">2.1.1.354</ecNumber>
    </recommendedName>
</protein>
<dbReference type="SMART" id="SM00508">
    <property type="entry name" value="PostSET"/>
    <property type="match status" value="1"/>
</dbReference>
<evidence type="ECO:0000256" key="2">
    <source>
        <dbReference type="ARBA" id="ARBA00012182"/>
    </source>
</evidence>
<keyword evidence="5" id="KW-0949">S-adenosyl-L-methionine</keyword>
<name>A0A0M0JHF5_9EUKA</name>
<sequence>MFSDKRIYCTEHKTTKQATRGAIWDPQTKVSRPLLIQPPKRYQERAATLYDVPHGQWIRAGALTVLRPDKRRRRGRREARVQFEIVSEHAPDAAPIIHTDAAEAVRQLYAQMYAVQPSMAARTALFPYGPGFFFGWLHKPVQARLHGDQDHADDATAALPLNPSGCARTEPFAGNWYMKLQQKPKGESRAAGANGDRKRGRHDESEAIEKVDKEPGMVQKVKGLNGLARTKFKVARSAIHGWGLFVKEPISKGEMLIEYQGFLIRSSLNDAIIRKYTRNKVFGATDGSYIFRIDEDFHVDATIAGNIARFMNHSCAPNALSRIVDIGSRIHDKRIIIFAARDLQVGEELQYDYQFALGGEKIECHCGAPNCWGRMN</sequence>
<dbReference type="PANTHER" id="PTHR45814:SF2">
    <property type="entry name" value="HISTONE-LYSINE N-METHYLTRANSFERASE SETD1"/>
    <property type="match status" value="1"/>
</dbReference>
<keyword evidence="4" id="KW-0808">Transferase</keyword>
<keyword evidence="15" id="KW-1185">Reference proteome</keyword>
<dbReference type="SMART" id="SM00317">
    <property type="entry name" value="SET"/>
    <property type="match status" value="1"/>
</dbReference>
<accession>A0A0M0JHF5</accession>
<dbReference type="GO" id="GO:0048188">
    <property type="term" value="C:Set1C/COMPASS complex"/>
    <property type="evidence" value="ECO:0007669"/>
    <property type="project" value="TreeGrafter"/>
</dbReference>
<keyword evidence="6" id="KW-0156">Chromatin regulator</keyword>
<evidence type="ECO:0000256" key="1">
    <source>
        <dbReference type="ARBA" id="ARBA00004123"/>
    </source>
</evidence>
<dbReference type="InterPro" id="IPR046341">
    <property type="entry name" value="SET_dom_sf"/>
</dbReference>
<comment type="caution">
    <text evidence="14">The sequence shown here is derived from an EMBL/GenBank/DDBJ whole genome shotgun (WGS) entry which is preliminary data.</text>
</comment>
<evidence type="ECO:0000256" key="3">
    <source>
        <dbReference type="ARBA" id="ARBA00022603"/>
    </source>
</evidence>
<dbReference type="InterPro" id="IPR044570">
    <property type="entry name" value="Set1-like"/>
</dbReference>
<dbReference type="PROSITE" id="PS50868">
    <property type="entry name" value="POST_SET"/>
    <property type="match status" value="1"/>
</dbReference>
<keyword evidence="7" id="KW-0539">Nucleus</keyword>
<dbReference type="OrthoDB" id="308383at2759"/>
<evidence type="ECO:0000256" key="4">
    <source>
        <dbReference type="ARBA" id="ARBA00022679"/>
    </source>
</evidence>
<keyword evidence="3" id="KW-0489">Methyltransferase</keyword>
<evidence type="ECO:0000256" key="6">
    <source>
        <dbReference type="ARBA" id="ARBA00022853"/>
    </source>
</evidence>
<dbReference type="InterPro" id="IPR001214">
    <property type="entry name" value="SET_dom"/>
</dbReference>
<evidence type="ECO:0000256" key="7">
    <source>
        <dbReference type="ARBA" id="ARBA00023242"/>
    </source>
</evidence>
<dbReference type="PANTHER" id="PTHR45814">
    <property type="entry name" value="HISTONE-LYSINE N-METHYLTRANSFERASE SETD1"/>
    <property type="match status" value="1"/>
</dbReference>
<dbReference type="Gene3D" id="2.170.270.10">
    <property type="entry name" value="SET domain"/>
    <property type="match status" value="1"/>
</dbReference>
<evidence type="ECO:0000259" key="13">
    <source>
        <dbReference type="PROSITE" id="PS50868"/>
    </source>
</evidence>
<feature type="domain" description="Post-SET" evidence="13">
    <location>
        <begin position="360"/>
        <end position="376"/>
    </location>
</feature>
<dbReference type="SUPFAM" id="SSF82199">
    <property type="entry name" value="SET domain"/>
    <property type="match status" value="1"/>
</dbReference>
<dbReference type="GO" id="GO:0140999">
    <property type="term" value="F:histone H3K4 trimethyltransferase activity"/>
    <property type="evidence" value="ECO:0007669"/>
    <property type="project" value="UniProtKB-EC"/>
</dbReference>
<evidence type="ECO:0000256" key="5">
    <source>
        <dbReference type="ARBA" id="ARBA00022691"/>
    </source>
</evidence>
<reference evidence="15" key="1">
    <citation type="journal article" date="2015" name="PLoS Genet.">
        <title>Genome Sequence and Transcriptome Analyses of Chrysochromulina tobin: Metabolic Tools for Enhanced Algal Fitness in the Prominent Order Prymnesiales (Haptophyceae).</title>
        <authorList>
            <person name="Hovde B.T."/>
            <person name="Deodato C.R."/>
            <person name="Hunsperger H.M."/>
            <person name="Ryken S.A."/>
            <person name="Yost W."/>
            <person name="Jha R.K."/>
            <person name="Patterson J."/>
            <person name="Monnat R.J. Jr."/>
            <person name="Barlow S.B."/>
            <person name="Starkenburg S.R."/>
            <person name="Cattolico R.A."/>
        </authorList>
    </citation>
    <scope>NUCLEOTIDE SEQUENCE</scope>
    <source>
        <strain evidence="15">CCMP291</strain>
    </source>
</reference>
<evidence type="ECO:0000256" key="10">
    <source>
        <dbReference type="ARBA" id="ARBA00049129"/>
    </source>
</evidence>
<evidence type="ECO:0000259" key="12">
    <source>
        <dbReference type="PROSITE" id="PS50280"/>
    </source>
</evidence>
<comment type="catalytic activity">
    <reaction evidence="10">
        <text>N(6),N(6)-dimethyl-L-lysyl(4)-[histone H3] + S-adenosyl-L-methionine = N(6),N(6),N(6)-trimethyl-L-lysyl(4)-[histone H3] + S-adenosyl-L-homocysteine + H(+)</text>
        <dbReference type="Rhea" id="RHEA:60272"/>
        <dbReference type="Rhea" id="RHEA-COMP:15537"/>
        <dbReference type="Rhea" id="RHEA-COMP:15540"/>
        <dbReference type="ChEBI" id="CHEBI:15378"/>
        <dbReference type="ChEBI" id="CHEBI:57856"/>
        <dbReference type="ChEBI" id="CHEBI:59789"/>
        <dbReference type="ChEBI" id="CHEBI:61961"/>
        <dbReference type="ChEBI" id="CHEBI:61976"/>
    </reaction>
</comment>
<comment type="catalytic activity">
    <reaction evidence="9">
        <text>N(6)-methyl-L-lysyl(4)-[histone H3] + S-adenosyl-L-methionine = N(6),N(6)-dimethyl-L-lysyl(4)-[histone H3] + S-adenosyl-L-homocysteine + H(+)</text>
        <dbReference type="Rhea" id="RHEA:60268"/>
        <dbReference type="Rhea" id="RHEA-COMP:15540"/>
        <dbReference type="Rhea" id="RHEA-COMP:15543"/>
        <dbReference type="ChEBI" id="CHEBI:15378"/>
        <dbReference type="ChEBI" id="CHEBI:57856"/>
        <dbReference type="ChEBI" id="CHEBI:59789"/>
        <dbReference type="ChEBI" id="CHEBI:61929"/>
        <dbReference type="ChEBI" id="CHEBI:61976"/>
    </reaction>
</comment>
<dbReference type="GO" id="GO:0032259">
    <property type="term" value="P:methylation"/>
    <property type="evidence" value="ECO:0007669"/>
    <property type="project" value="UniProtKB-KW"/>
</dbReference>
<feature type="domain" description="SET" evidence="12">
    <location>
        <begin position="230"/>
        <end position="354"/>
    </location>
</feature>
<evidence type="ECO:0000313" key="14">
    <source>
        <dbReference type="EMBL" id="KOO25777.1"/>
    </source>
</evidence>
<gene>
    <name evidence="14" type="ORF">Ctob_006253</name>
</gene>
<dbReference type="Pfam" id="PF00856">
    <property type="entry name" value="SET"/>
    <property type="match status" value="1"/>
</dbReference>
<evidence type="ECO:0000256" key="11">
    <source>
        <dbReference type="SAM" id="MobiDB-lite"/>
    </source>
</evidence>
<dbReference type="CDD" id="cd10518">
    <property type="entry name" value="SET_SETD1-like"/>
    <property type="match status" value="1"/>
</dbReference>
<feature type="region of interest" description="Disordered" evidence="11">
    <location>
        <begin position="182"/>
        <end position="205"/>
    </location>
</feature>